<dbReference type="Gene3D" id="2.40.50.100">
    <property type="match status" value="1"/>
</dbReference>
<evidence type="ECO:0000256" key="4">
    <source>
        <dbReference type="SAM" id="SignalP"/>
    </source>
</evidence>
<dbReference type="Pfam" id="PF25917">
    <property type="entry name" value="BSH_RND"/>
    <property type="match status" value="1"/>
</dbReference>
<dbReference type="GO" id="GO:0046677">
    <property type="term" value="P:response to antibiotic"/>
    <property type="evidence" value="ECO:0007669"/>
    <property type="project" value="TreeGrafter"/>
</dbReference>
<dbReference type="RefSeq" id="WP_155321026.1">
    <property type="nucleotide sequence ID" value="NZ_AP021876.1"/>
</dbReference>
<evidence type="ECO:0000313" key="10">
    <source>
        <dbReference type="Proteomes" id="UP000425960"/>
    </source>
</evidence>
<dbReference type="Gene3D" id="1.10.287.470">
    <property type="entry name" value="Helix hairpin bin"/>
    <property type="match status" value="1"/>
</dbReference>
<dbReference type="KEGG" id="dov:DSCO28_05110"/>
<evidence type="ECO:0000256" key="3">
    <source>
        <dbReference type="SAM" id="MobiDB-lite"/>
    </source>
</evidence>
<feature type="domain" description="Multidrug resistance protein MdtA-like beta-barrel" evidence="7">
    <location>
        <begin position="213"/>
        <end position="303"/>
    </location>
</feature>
<dbReference type="GO" id="GO:0005886">
    <property type="term" value="C:plasma membrane"/>
    <property type="evidence" value="ECO:0007669"/>
    <property type="project" value="UniProtKB-SubCell"/>
</dbReference>
<dbReference type="Pfam" id="PF25967">
    <property type="entry name" value="RND-MFP_C"/>
    <property type="match status" value="1"/>
</dbReference>
<dbReference type="InterPro" id="IPR058626">
    <property type="entry name" value="MdtA-like_b-barrel"/>
</dbReference>
<keyword evidence="4" id="KW-0732">Signal</keyword>
<dbReference type="InterPro" id="IPR058627">
    <property type="entry name" value="MdtA-like_C"/>
</dbReference>
<dbReference type="Gene3D" id="2.40.420.20">
    <property type="match status" value="1"/>
</dbReference>
<feature type="domain" description="Multidrug resistance protein MdtA-like C-terminal permuted SH3" evidence="8">
    <location>
        <begin position="308"/>
        <end position="369"/>
    </location>
</feature>
<accession>A0A5K7ZIE0</accession>
<evidence type="ECO:0000313" key="9">
    <source>
        <dbReference type="EMBL" id="BBO79945.1"/>
    </source>
</evidence>
<reference evidence="9 10" key="1">
    <citation type="submission" date="2019-11" db="EMBL/GenBank/DDBJ databases">
        <title>Comparative genomics of hydrocarbon-degrading Desulfosarcina strains.</title>
        <authorList>
            <person name="Watanabe M."/>
            <person name="Kojima H."/>
            <person name="Fukui M."/>
        </authorList>
    </citation>
    <scope>NUCLEOTIDE SEQUENCE [LARGE SCALE GENOMIC DNA]</scope>
    <source>
        <strain evidence="9 10">28bB2T</strain>
    </source>
</reference>
<dbReference type="AlphaFoldDB" id="A0A5K7ZIE0"/>
<dbReference type="GO" id="GO:0022857">
    <property type="term" value="F:transmembrane transporter activity"/>
    <property type="evidence" value="ECO:0007669"/>
    <property type="project" value="InterPro"/>
</dbReference>
<evidence type="ECO:0000259" key="6">
    <source>
        <dbReference type="Pfam" id="PF25917"/>
    </source>
</evidence>
<dbReference type="Gene3D" id="2.40.30.170">
    <property type="match status" value="1"/>
</dbReference>
<feature type="compositionally biased region" description="Low complexity" evidence="3">
    <location>
        <begin position="388"/>
        <end position="403"/>
    </location>
</feature>
<comment type="similarity">
    <text evidence="2">Belongs to the membrane fusion protein (MFP) (TC 8.A.1) family.</text>
</comment>
<dbReference type="Pfam" id="PF25944">
    <property type="entry name" value="Beta-barrel_RND"/>
    <property type="match status" value="1"/>
</dbReference>
<protein>
    <submittedName>
        <fullName evidence="9">MexX family efflux pump subunit</fullName>
    </submittedName>
</protein>
<feature type="domain" description="Multidrug resistance protein MdtA-like alpha-helical hairpin" evidence="5">
    <location>
        <begin position="107"/>
        <end position="176"/>
    </location>
</feature>
<evidence type="ECO:0000259" key="5">
    <source>
        <dbReference type="Pfam" id="PF25876"/>
    </source>
</evidence>
<dbReference type="PANTHER" id="PTHR30158:SF3">
    <property type="entry name" value="MULTIDRUG EFFLUX PUMP SUBUNIT ACRA-RELATED"/>
    <property type="match status" value="1"/>
</dbReference>
<dbReference type="NCBIfam" id="TIGR01730">
    <property type="entry name" value="RND_mfp"/>
    <property type="match status" value="1"/>
</dbReference>
<feature type="chain" id="PRO_5024331088" evidence="4">
    <location>
        <begin position="23"/>
        <end position="403"/>
    </location>
</feature>
<dbReference type="SUPFAM" id="SSF111369">
    <property type="entry name" value="HlyD-like secretion proteins"/>
    <property type="match status" value="1"/>
</dbReference>
<evidence type="ECO:0000256" key="2">
    <source>
        <dbReference type="ARBA" id="ARBA00009477"/>
    </source>
</evidence>
<feature type="region of interest" description="Disordered" evidence="3">
    <location>
        <begin position="381"/>
        <end position="403"/>
    </location>
</feature>
<dbReference type="Pfam" id="PF25876">
    <property type="entry name" value="HH_MFP_RND"/>
    <property type="match status" value="1"/>
</dbReference>
<evidence type="ECO:0000256" key="1">
    <source>
        <dbReference type="ARBA" id="ARBA00004196"/>
    </source>
</evidence>
<dbReference type="FunFam" id="2.40.420.20:FF:000001">
    <property type="entry name" value="Efflux RND transporter periplasmic adaptor subunit"/>
    <property type="match status" value="1"/>
</dbReference>
<sequence>MQPFLVTMRTTLLAVVSGLLLAGCQEQKQSPGGAAPPPPPQISVIAVQPQRVLLTTQLPGRSSAYRVAEIRPQVNGLIQKRMFVEGANVKAGDVLYQIDPASFQAALNNAEAALGRSEANLPAARSRAERYRELLVEKAVSQQDYDDAAAALKKAEADVQYWNAALETARINLAYTRITAPISGRIGRSSVTEGAIVTAYQPVALAIIQQLDPIYVDVPLSTTDLMRMKRSLKNGQLRGTGKTMEAVTLILDNGSSYAHEGTLQFRDVTVDPTTGSVIQRVVFPNPNGLLLPGMFVRAVMREGVAEKAILIPQQSISRDPKGHPVALVAGAGDTVERRMLTLDRAIDDQWLVSDGLAAGDRLIVEGIQKVRPGTVVAAVPYDDGGETKGTTPAAATEAAGPTN</sequence>
<evidence type="ECO:0000259" key="8">
    <source>
        <dbReference type="Pfam" id="PF25967"/>
    </source>
</evidence>
<dbReference type="EMBL" id="AP021876">
    <property type="protein sequence ID" value="BBO79945.1"/>
    <property type="molecule type" value="Genomic_DNA"/>
</dbReference>
<dbReference type="InterPro" id="IPR058625">
    <property type="entry name" value="MdtA-like_BSH"/>
</dbReference>
<evidence type="ECO:0000259" key="7">
    <source>
        <dbReference type="Pfam" id="PF25944"/>
    </source>
</evidence>
<dbReference type="InterPro" id="IPR006143">
    <property type="entry name" value="RND_pump_MFP"/>
</dbReference>
<feature type="domain" description="Multidrug resistance protein MdtA-like barrel-sandwich hybrid" evidence="6">
    <location>
        <begin position="66"/>
        <end position="209"/>
    </location>
</feature>
<dbReference type="InterPro" id="IPR058624">
    <property type="entry name" value="MdtA-like_HH"/>
</dbReference>
<proteinExistence type="inferred from homology"/>
<comment type="subcellular location">
    <subcellularLocation>
        <location evidence="1">Cell envelope</location>
    </subcellularLocation>
</comment>
<organism evidence="9 10">
    <name type="scientific">Desulfosarcina ovata subsp. sediminis</name>
    <dbReference type="NCBI Taxonomy" id="885957"/>
    <lineage>
        <taxon>Bacteria</taxon>
        <taxon>Pseudomonadati</taxon>
        <taxon>Thermodesulfobacteriota</taxon>
        <taxon>Desulfobacteria</taxon>
        <taxon>Desulfobacterales</taxon>
        <taxon>Desulfosarcinaceae</taxon>
        <taxon>Desulfosarcina</taxon>
    </lineage>
</organism>
<name>A0A5K7ZIE0_9BACT</name>
<feature type="signal peptide" evidence="4">
    <location>
        <begin position="1"/>
        <end position="22"/>
    </location>
</feature>
<dbReference type="Proteomes" id="UP000425960">
    <property type="component" value="Chromosome"/>
</dbReference>
<dbReference type="PANTHER" id="PTHR30158">
    <property type="entry name" value="ACRA/E-RELATED COMPONENT OF DRUG EFFLUX TRANSPORTER"/>
    <property type="match status" value="1"/>
</dbReference>
<gene>
    <name evidence="9" type="primary">acrA</name>
    <name evidence="9" type="ORF">DSCO28_05110</name>
</gene>